<dbReference type="Proteomes" id="UP000231152">
    <property type="component" value="Unassembled WGS sequence"/>
</dbReference>
<accession>A0A2M8LFH7</accession>
<dbReference type="InterPro" id="IPR036412">
    <property type="entry name" value="HAD-like_sf"/>
</dbReference>
<dbReference type="NCBIfam" id="TIGR01509">
    <property type="entry name" value="HAD-SF-IA-v3"/>
    <property type="match status" value="1"/>
</dbReference>
<dbReference type="EMBL" id="PFET01000003">
    <property type="protein sequence ID" value="PJE76200.1"/>
    <property type="molecule type" value="Genomic_DNA"/>
</dbReference>
<name>A0A2M8LFH7_9BACT</name>
<dbReference type="Gene3D" id="3.40.50.1000">
    <property type="entry name" value="HAD superfamily/HAD-like"/>
    <property type="match status" value="1"/>
</dbReference>
<dbReference type="Gene3D" id="1.10.150.240">
    <property type="entry name" value="Putative phosphatase, domain 2"/>
    <property type="match status" value="1"/>
</dbReference>
<evidence type="ECO:0000313" key="2">
    <source>
        <dbReference type="Proteomes" id="UP000231152"/>
    </source>
</evidence>
<organism evidence="1 2">
    <name type="scientific">Candidatus Uhrbacteria bacterium CG10_big_fil_rev_8_21_14_0_10_48_11</name>
    <dbReference type="NCBI Taxonomy" id="1975037"/>
    <lineage>
        <taxon>Bacteria</taxon>
        <taxon>Candidatus Uhriibacteriota</taxon>
    </lineage>
</organism>
<comment type="caution">
    <text evidence="1">The sequence shown here is derived from an EMBL/GenBank/DDBJ whole genome shotgun (WGS) entry which is preliminary data.</text>
</comment>
<dbReference type="SFLD" id="SFLDS00003">
    <property type="entry name" value="Haloacid_Dehalogenase"/>
    <property type="match status" value="1"/>
</dbReference>
<dbReference type="SFLD" id="SFLDG01129">
    <property type="entry name" value="C1.5:_HAD__Beta-PGM__Phosphata"/>
    <property type="match status" value="1"/>
</dbReference>
<dbReference type="SUPFAM" id="SSF56784">
    <property type="entry name" value="HAD-like"/>
    <property type="match status" value="1"/>
</dbReference>
<evidence type="ECO:0000313" key="1">
    <source>
        <dbReference type="EMBL" id="PJE76200.1"/>
    </source>
</evidence>
<reference evidence="1 2" key="1">
    <citation type="submission" date="2017-09" db="EMBL/GenBank/DDBJ databases">
        <title>Depth-based differentiation of microbial function through sediment-hosted aquifers and enrichment of novel symbionts in the deep terrestrial subsurface.</title>
        <authorList>
            <person name="Probst A.J."/>
            <person name="Ladd B."/>
            <person name="Jarett J.K."/>
            <person name="Geller-Mcgrath D.E."/>
            <person name="Sieber C.M."/>
            <person name="Emerson J.B."/>
            <person name="Anantharaman K."/>
            <person name="Thomas B.C."/>
            <person name="Malmstrom R."/>
            <person name="Stieglmeier M."/>
            <person name="Klingl A."/>
            <person name="Woyke T."/>
            <person name="Ryan C.M."/>
            <person name="Banfield J.F."/>
        </authorList>
    </citation>
    <scope>NUCLEOTIDE SEQUENCE [LARGE SCALE GENOMIC DNA]</scope>
    <source>
        <strain evidence="1">CG10_big_fil_rev_8_21_14_0_10_48_11</strain>
    </source>
</reference>
<sequence length="261" mass="29086">MQVNGSIRRVKDIGQLRHCSCFLSICKGWVVEGKLAVYAVLAMIEAIIFDLEGVVINTQKLWNEEGRLFLGRRGIVISAQEELALKNTLMGFALTDGVQCLQERYGFSGDPEALVCERLAIVEELFKRQIGFIEGFTVLWSNLENRYRTAVATGLHPTLLQPVIEKLDLKNYFAEHIYSIADVDNRSKPDPAVFLLAARKLGVPPDVCVVVEDAPNGIAAARATDMRAVGFAQTVGRESLAQADYIIYQLEDLTDYLYANR</sequence>
<dbReference type="InterPro" id="IPR023198">
    <property type="entry name" value="PGP-like_dom2"/>
</dbReference>
<dbReference type="PANTHER" id="PTHR18901">
    <property type="entry name" value="2-DEOXYGLUCOSE-6-PHOSPHATE PHOSPHATASE 2"/>
    <property type="match status" value="1"/>
</dbReference>
<proteinExistence type="predicted"/>
<evidence type="ECO:0008006" key="3">
    <source>
        <dbReference type="Google" id="ProtNLM"/>
    </source>
</evidence>
<protein>
    <recommendedName>
        <fullName evidence="3">HAD family phosphatase</fullName>
    </recommendedName>
</protein>
<dbReference type="AlphaFoldDB" id="A0A2M8LFH7"/>
<dbReference type="PANTHER" id="PTHR18901:SF38">
    <property type="entry name" value="PSEUDOURIDINE-5'-PHOSPHATASE"/>
    <property type="match status" value="1"/>
</dbReference>
<dbReference type="InterPro" id="IPR006439">
    <property type="entry name" value="HAD-SF_hydro_IA"/>
</dbReference>
<dbReference type="Pfam" id="PF00702">
    <property type="entry name" value="Hydrolase"/>
    <property type="match status" value="1"/>
</dbReference>
<dbReference type="InterPro" id="IPR023214">
    <property type="entry name" value="HAD_sf"/>
</dbReference>
<gene>
    <name evidence="1" type="ORF">COV04_00730</name>
</gene>